<reference evidence="1 2" key="1">
    <citation type="submission" date="2020-07" db="EMBL/GenBank/DDBJ databases">
        <title>Sequencing the genomes of 1000 actinobacteria strains.</title>
        <authorList>
            <person name="Klenk H.-P."/>
        </authorList>
    </citation>
    <scope>NUCLEOTIDE SEQUENCE [LARGE SCALE GENOMIC DNA]</scope>
    <source>
        <strain evidence="1 2">DSM 27576</strain>
    </source>
</reference>
<gene>
    <name evidence="1" type="ORF">FHX48_002300</name>
</gene>
<accession>A0A7W3JQK3</accession>
<organism evidence="1 2">
    <name type="scientific">Microbacterium halimionae</name>
    <dbReference type="NCBI Taxonomy" id="1526413"/>
    <lineage>
        <taxon>Bacteria</taxon>
        <taxon>Bacillati</taxon>
        <taxon>Actinomycetota</taxon>
        <taxon>Actinomycetes</taxon>
        <taxon>Micrococcales</taxon>
        <taxon>Microbacteriaceae</taxon>
        <taxon>Microbacterium</taxon>
    </lineage>
</organism>
<dbReference type="AlphaFoldDB" id="A0A7W3JQK3"/>
<proteinExistence type="predicted"/>
<name>A0A7W3JQK3_9MICO</name>
<evidence type="ECO:0000313" key="1">
    <source>
        <dbReference type="EMBL" id="MBA8817202.1"/>
    </source>
</evidence>
<dbReference type="Gene3D" id="3.40.50.1000">
    <property type="entry name" value="HAD superfamily/HAD-like"/>
    <property type="match status" value="1"/>
</dbReference>
<keyword evidence="2" id="KW-1185">Reference proteome</keyword>
<dbReference type="RefSeq" id="WP_182486537.1">
    <property type="nucleotide sequence ID" value="NZ_JAAOZB010000001.1"/>
</dbReference>
<dbReference type="InterPro" id="IPR023214">
    <property type="entry name" value="HAD_sf"/>
</dbReference>
<sequence length="46" mass="4639">MVLTGDGQVTAASEAADIVILGDDVSRVADALAIGRRTVNVGLQSI</sequence>
<protein>
    <submittedName>
        <fullName evidence="1">Cation transport ATPase</fullName>
    </submittedName>
</protein>
<dbReference type="Proteomes" id="UP000526083">
    <property type="component" value="Unassembled WGS sequence"/>
</dbReference>
<dbReference type="EMBL" id="JACGWY010000005">
    <property type="protein sequence ID" value="MBA8817202.1"/>
    <property type="molecule type" value="Genomic_DNA"/>
</dbReference>
<comment type="caution">
    <text evidence="1">The sequence shown here is derived from an EMBL/GenBank/DDBJ whole genome shotgun (WGS) entry which is preliminary data.</text>
</comment>
<evidence type="ECO:0000313" key="2">
    <source>
        <dbReference type="Proteomes" id="UP000526083"/>
    </source>
</evidence>